<dbReference type="InterPro" id="IPR013083">
    <property type="entry name" value="Znf_RING/FYVE/PHD"/>
</dbReference>
<dbReference type="InterPro" id="IPR033276">
    <property type="entry name" value="BB"/>
</dbReference>
<dbReference type="GO" id="GO:0046621">
    <property type="term" value="P:negative regulation of organ growth"/>
    <property type="evidence" value="ECO:0007669"/>
    <property type="project" value="InterPro"/>
</dbReference>
<dbReference type="GO" id="GO:0016567">
    <property type="term" value="P:protein ubiquitination"/>
    <property type="evidence" value="ECO:0007669"/>
    <property type="project" value="InterPro"/>
</dbReference>
<evidence type="ECO:0000256" key="1">
    <source>
        <dbReference type="ARBA" id="ARBA00022723"/>
    </source>
</evidence>
<organism evidence="7 8">
    <name type="scientific">Hippocampus comes</name>
    <name type="common">Tiger tail seahorse</name>
    <dbReference type="NCBI Taxonomy" id="109280"/>
    <lineage>
        <taxon>Eukaryota</taxon>
        <taxon>Metazoa</taxon>
        <taxon>Chordata</taxon>
        <taxon>Craniata</taxon>
        <taxon>Vertebrata</taxon>
        <taxon>Euteleostomi</taxon>
        <taxon>Actinopterygii</taxon>
        <taxon>Neopterygii</taxon>
        <taxon>Teleostei</taxon>
        <taxon>Neoteleostei</taxon>
        <taxon>Acanthomorphata</taxon>
        <taxon>Syngnathiaria</taxon>
        <taxon>Syngnathiformes</taxon>
        <taxon>Syngnathoidei</taxon>
        <taxon>Syngnathidae</taxon>
        <taxon>Hippocampus</taxon>
    </lineage>
</organism>
<dbReference type="AlphaFoldDB" id="A0A3Q3DAV1"/>
<keyword evidence="1" id="KW-0479">Metal-binding</keyword>
<dbReference type="Proteomes" id="UP000264820">
    <property type="component" value="Unplaced"/>
</dbReference>
<dbReference type="Pfam" id="PF13639">
    <property type="entry name" value="zf-RING_2"/>
    <property type="match status" value="1"/>
</dbReference>
<feature type="domain" description="RING-type" evidence="6">
    <location>
        <begin position="305"/>
        <end position="346"/>
    </location>
</feature>
<dbReference type="GO" id="GO:0004842">
    <property type="term" value="F:ubiquitin-protein transferase activity"/>
    <property type="evidence" value="ECO:0007669"/>
    <property type="project" value="InterPro"/>
</dbReference>
<reference evidence="7" key="2">
    <citation type="submission" date="2025-09" db="UniProtKB">
        <authorList>
            <consortium name="Ensembl"/>
        </authorList>
    </citation>
    <scope>IDENTIFICATION</scope>
</reference>
<keyword evidence="3" id="KW-0862">Zinc</keyword>
<evidence type="ECO:0000259" key="6">
    <source>
        <dbReference type="PROSITE" id="PS50089"/>
    </source>
</evidence>
<reference evidence="7" key="1">
    <citation type="submission" date="2025-08" db="UniProtKB">
        <authorList>
            <consortium name="Ensembl"/>
        </authorList>
    </citation>
    <scope>IDENTIFICATION</scope>
</reference>
<dbReference type="CDD" id="cd16472">
    <property type="entry name" value="RING-H2_RNF38-like"/>
    <property type="match status" value="1"/>
</dbReference>
<evidence type="ECO:0000256" key="5">
    <source>
        <dbReference type="SAM" id="MobiDB-lite"/>
    </source>
</evidence>
<dbReference type="InterPro" id="IPR011016">
    <property type="entry name" value="Znf_RING-CH"/>
</dbReference>
<evidence type="ECO:0000256" key="4">
    <source>
        <dbReference type="PROSITE-ProRule" id="PRU00175"/>
    </source>
</evidence>
<evidence type="ECO:0000256" key="2">
    <source>
        <dbReference type="ARBA" id="ARBA00022771"/>
    </source>
</evidence>
<dbReference type="GeneTree" id="ENSGT00940000158553"/>
<dbReference type="STRING" id="109280.ENSHCOP00000007429"/>
<accession>A0A3Q3DAV1</accession>
<dbReference type="SMART" id="SM00744">
    <property type="entry name" value="RINGv"/>
    <property type="match status" value="1"/>
</dbReference>
<feature type="compositionally biased region" description="Basic residues" evidence="5">
    <location>
        <begin position="222"/>
        <end position="231"/>
    </location>
</feature>
<dbReference type="SMART" id="SM00184">
    <property type="entry name" value="RING"/>
    <property type="match status" value="1"/>
</dbReference>
<dbReference type="PANTHER" id="PTHR46400">
    <property type="entry name" value="RING/U-BOX SUPERFAMILY PROTEIN"/>
    <property type="match status" value="1"/>
</dbReference>
<feature type="compositionally biased region" description="Basic and acidic residues" evidence="5">
    <location>
        <begin position="232"/>
        <end position="241"/>
    </location>
</feature>
<evidence type="ECO:0000256" key="3">
    <source>
        <dbReference type="ARBA" id="ARBA00022833"/>
    </source>
</evidence>
<dbReference type="SUPFAM" id="SSF57850">
    <property type="entry name" value="RING/U-box"/>
    <property type="match status" value="1"/>
</dbReference>
<dbReference type="PROSITE" id="PS50089">
    <property type="entry name" value="ZF_RING_2"/>
    <property type="match status" value="1"/>
</dbReference>
<protein>
    <submittedName>
        <fullName evidence="7">Si:ch211-59o9.10</fullName>
    </submittedName>
</protein>
<feature type="region of interest" description="Disordered" evidence="5">
    <location>
        <begin position="216"/>
        <end position="259"/>
    </location>
</feature>
<proteinExistence type="predicted"/>
<sequence>MDGIIQIGWGMLRMESSLTADWSGAEDDQLDRAFLVDELSLVVPETPSPQLTKVRRWTRIAEDPSSPVMTRRSAARAKRSHAAVGASGPPKRRKLATAREERGLMAVSATGLSPVHGWLDASPALSSYSSSSSSSLSSPVTMTSEVVAKPAVGSPSDSLSFLTAEERRWLSGEQHAASTAVQDVVIDDDDGDLSVRAVQMEEDEAFARSLQAHFDQEEAESHHRHHHRHDALHHAHADRSPRRGIGRRGRRQQRTADDLSDDDDYEALLALEEQQGAVVSKKLPRTQVLRFPVKCFRPGAGNARCQICFGDYDDGDQLRMLPCFHDYHVACIDRWLRDNTTCPICRVDLADL</sequence>
<evidence type="ECO:0000313" key="7">
    <source>
        <dbReference type="Ensembl" id="ENSHCOP00000007429.1"/>
    </source>
</evidence>
<dbReference type="InterPro" id="IPR001841">
    <property type="entry name" value="Znf_RING"/>
</dbReference>
<name>A0A3Q3DAV1_HIPCM</name>
<dbReference type="Ensembl" id="ENSHCOT00000002009.1">
    <property type="protein sequence ID" value="ENSHCOP00000007429.1"/>
    <property type="gene ID" value="ENSHCOG00000009443.1"/>
</dbReference>
<dbReference type="PANTHER" id="PTHR46400:SF5">
    <property type="entry name" value="RING-TYPE DOMAIN-CONTAINING PROTEIN"/>
    <property type="match status" value="1"/>
</dbReference>
<evidence type="ECO:0000313" key="8">
    <source>
        <dbReference type="Proteomes" id="UP000264820"/>
    </source>
</evidence>
<dbReference type="GO" id="GO:0008270">
    <property type="term" value="F:zinc ion binding"/>
    <property type="evidence" value="ECO:0007669"/>
    <property type="project" value="UniProtKB-KW"/>
</dbReference>
<dbReference type="Gene3D" id="3.30.40.10">
    <property type="entry name" value="Zinc/RING finger domain, C3HC4 (zinc finger)"/>
    <property type="match status" value="1"/>
</dbReference>
<keyword evidence="8" id="KW-1185">Reference proteome</keyword>
<feature type="compositionally biased region" description="Basic residues" evidence="5">
    <location>
        <begin position="242"/>
        <end position="253"/>
    </location>
</feature>
<keyword evidence="2 4" id="KW-0863">Zinc-finger</keyword>
<feature type="region of interest" description="Disordered" evidence="5">
    <location>
        <begin position="64"/>
        <end position="94"/>
    </location>
</feature>